<dbReference type="PANTHER" id="PTHR43775:SF29">
    <property type="entry name" value="ASPERFURANONE POLYKETIDE SYNTHASE AFOG-RELATED"/>
    <property type="match status" value="1"/>
</dbReference>
<reference evidence="11" key="1">
    <citation type="submission" date="2021-06" db="EMBL/GenBank/DDBJ databases">
        <title>Comparative genomics, transcriptomics and evolutionary studies reveal genomic signatures of adaptation to plant cell wall in hemibiotrophic fungi.</title>
        <authorList>
            <consortium name="DOE Joint Genome Institute"/>
            <person name="Baroncelli R."/>
            <person name="Diaz J.F."/>
            <person name="Benocci T."/>
            <person name="Peng M."/>
            <person name="Battaglia E."/>
            <person name="Haridas S."/>
            <person name="Andreopoulos W."/>
            <person name="Labutti K."/>
            <person name="Pangilinan J."/>
            <person name="Floch G.L."/>
            <person name="Makela M.R."/>
            <person name="Henrissat B."/>
            <person name="Grigoriev I.V."/>
            <person name="Crouch J.A."/>
            <person name="De Vries R.P."/>
            <person name="Sukno S.A."/>
            <person name="Thon M.R."/>
        </authorList>
    </citation>
    <scope>NUCLEOTIDE SEQUENCE</scope>
    <source>
        <strain evidence="11">CBS 125086</strain>
    </source>
</reference>
<dbReference type="GO" id="GO:0016491">
    <property type="term" value="F:oxidoreductase activity"/>
    <property type="evidence" value="ECO:0007669"/>
    <property type="project" value="UniProtKB-KW"/>
</dbReference>
<dbReference type="InterPro" id="IPR049552">
    <property type="entry name" value="PKS_DH_N"/>
</dbReference>
<evidence type="ECO:0000259" key="9">
    <source>
        <dbReference type="PROSITE" id="PS52004"/>
    </source>
</evidence>
<name>A0AAD8V0T1_9PEZI</name>
<dbReference type="Gene3D" id="3.90.180.10">
    <property type="entry name" value="Medium-chain alcohol dehydrogenases, catalytic domain"/>
    <property type="match status" value="1"/>
</dbReference>
<dbReference type="RefSeq" id="XP_060411613.1">
    <property type="nucleotide sequence ID" value="XM_060563938.1"/>
</dbReference>
<dbReference type="EMBL" id="JAHLJV010000053">
    <property type="protein sequence ID" value="KAK1580580.1"/>
    <property type="molecule type" value="Genomic_DNA"/>
</dbReference>
<feature type="domain" description="Carrier" evidence="8">
    <location>
        <begin position="2376"/>
        <end position="2450"/>
    </location>
</feature>
<dbReference type="GO" id="GO:0004312">
    <property type="term" value="F:fatty acid synthase activity"/>
    <property type="evidence" value="ECO:0007669"/>
    <property type="project" value="TreeGrafter"/>
</dbReference>
<dbReference type="PROSITE" id="PS00012">
    <property type="entry name" value="PHOSPHOPANTETHEINE"/>
    <property type="match status" value="1"/>
</dbReference>
<dbReference type="InterPro" id="IPR020843">
    <property type="entry name" value="ER"/>
</dbReference>
<dbReference type="InterPro" id="IPR014043">
    <property type="entry name" value="Acyl_transferase_dom"/>
</dbReference>
<dbReference type="CDD" id="cd00833">
    <property type="entry name" value="PKS"/>
    <property type="match status" value="1"/>
</dbReference>
<dbReference type="InterPro" id="IPR018201">
    <property type="entry name" value="Ketoacyl_synth_AS"/>
</dbReference>
<dbReference type="Gene3D" id="3.40.50.720">
    <property type="entry name" value="NAD(P)-binding Rossmann-like Domain"/>
    <property type="match status" value="2"/>
</dbReference>
<dbReference type="SMART" id="SM00826">
    <property type="entry name" value="PKS_DH"/>
    <property type="match status" value="1"/>
</dbReference>
<dbReference type="InterPro" id="IPR020841">
    <property type="entry name" value="PKS_Beta-ketoAc_synthase_dom"/>
</dbReference>
<gene>
    <name evidence="11" type="ORF">LY79DRAFT_671651</name>
</gene>
<dbReference type="SUPFAM" id="SSF53901">
    <property type="entry name" value="Thiolase-like"/>
    <property type="match status" value="1"/>
</dbReference>
<dbReference type="SUPFAM" id="SSF50129">
    <property type="entry name" value="GroES-like"/>
    <property type="match status" value="1"/>
</dbReference>
<dbReference type="InterPro" id="IPR001227">
    <property type="entry name" value="Ac_transferase_dom_sf"/>
</dbReference>
<dbReference type="Gene3D" id="3.40.366.10">
    <property type="entry name" value="Malonyl-Coenzyme A Acyl Carrier Protein, domain 2"/>
    <property type="match status" value="1"/>
</dbReference>
<evidence type="ECO:0000256" key="1">
    <source>
        <dbReference type="ARBA" id="ARBA00022450"/>
    </source>
</evidence>
<dbReference type="GO" id="GO:0030639">
    <property type="term" value="P:polyketide biosynthetic process"/>
    <property type="evidence" value="ECO:0007669"/>
    <property type="project" value="UniProtKB-ARBA"/>
</dbReference>
<evidence type="ECO:0000256" key="7">
    <source>
        <dbReference type="PROSITE-ProRule" id="PRU01363"/>
    </source>
</evidence>
<evidence type="ECO:0000259" key="8">
    <source>
        <dbReference type="PROSITE" id="PS50075"/>
    </source>
</evidence>
<feature type="domain" description="PKS/mFAS DH" evidence="10">
    <location>
        <begin position="948"/>
        <end position="1276"/>
    </location>
</feature>
<dbReference type="InterPro" id="IPR014031">
    <property type="entry name" value="Ketoacyl_synth_C"/>
</dbReference>
<dbReference type="Pfam" id="PF00109">
    <property type="entry name" value="ketoacyl-synt"/>
    <property type="match status" value="1"/>
</dbReference>
<dbReference type="Pfam" id="PF23114">
    <property type="entry name" value="NAD-bd_HRPKS_sdrA"/>
    <property type="match status" value="1"/>
</dbReference>
<dbReference type="PROSITE" id="PS00606">
    <property type="entry name" value="KS3_1"/>
    <property type="match status" value="1"/>
</dbReference>
<organism evidence="11 12">
    <name type="scientific">Colletotrichum navitas</name>
    <dbReference type="NCBI Taxonomy" id="681940"/>
    <lineage>
        <taxon>Eukaryota</taxon>
        <taxon>Fungi</taxon>
        <taxon>Dikarya</taxon>
        <taxon>Ascomycota</taxon>
        <taxon>Pezizomycotina</taxon>
        <taxon>Sordariomycetes</taxon>
        <taxon>Hypocreomycetidae</taxon>
        <taxon>Glomerellales</taxon>
        <taxon>Glomerellaceae</taxon>
        <taxon>Colletotrichum</taxon>
        <taxon>Colletotrichum graminicola species complex</taxon>
    </lineage>
</organism>
<dbReference type="Pfam" id="PF02801">
    <property type="entry name" value="Ketoacyl-synt_C"/>
    <property type="match status" value="1"/>
</dbReference>
<dbReference type="SMART" id="SM00829">
    <property type="entry name" value="PKS_ER"/>
    <property type="match status" value="1"/>
</dbReference>
<dbReference type="InterPro" id="IPR009081">
    <property type="entry name" value="PP-bd_ACP"/>
</dbReference>
<dbReference type="PROSITE" id="PS50075">
    <property type="entry name" value="CARRIER"/>
    <property type="match status" value="1"/>
</dbReference>
<dbReference type="PROSITE" id="PS52004">
    <property type="entry name" value="KS3_2"/>
    <property type="match status" value="1"/>
</dbReference>
<keyword evidence="2" id="KW-0597">Phosphoprotein</keyword>
<dbReference type="InterPro" id="IPR020807">
    <property type="entry name" value="PKS_DH"/>
</dbReference>
<evidence type="ECO:0000256" key="6">
    <source>
        <dbReference type="ARBA" id="ARBA00023268"/>
    </source>
</evidence>
<dbReference type="Gene3D" id="3.10.129.110">
    <property type="entry name" value="Polyketide synthase dehydratase"/>
    <property type="match status" value="1"/>
</dbReference>
<dbReference type="SUPFAM" id="SSF55048">
    <property type="entry name" value="Probable ACP-binding domain of malonyl-CoA ACP transacylase"/>
    <property type="match status" value="1"/>
</dbReference>
<dbReference type="InterPro" id="IPR036291">
    <property type="entry name" value="NAD(P)-bd_dom_sf"/>
</dbReference>
<dbReference type="InterPro" id="IPR050091">
    <property type="entry name" value="PKS_NRPS_Biosynth_Enz"/>
</dbReference>
<dbReference type="Pfam" id="PF16197">
    <property type="entry name" value="KAsynt_C_assoc"/>
    <property type="match status" value="1"/>
</dbReference>
<dbReference type="PROSITE" id="PS52019">
    <property type="entry name" value="PKS_MFAS_DH"/>
    <property type="match status" value="1"/>
</dbReference>
<dbReference type="Gene3D" id="1.10.1200.10">
    <property type="entry name" value="ACP-like"/>
    <property type="match status" value="1"/>
</dbReference>
<dbReference type="Pfam" id="PF23297">
    <property type="entry name" value="ACP_SdgA_C"/>
    <property type="match status" value="1"/>
</dbReference>
<dbReference type="Pfam" id="PF13602">
    <property type="entry name" value="ADH_zinc_N_2"/>
    <property type="match status" value="1"/>
</dbReference>
<evidence type="ECO:0000256" key="3">
    <source>
        <dbReference type="ARBA" id="ARBA00022603"/>
    </source>
</evidence>
<dbReference type="InterPro" id="IPR011032">
    <property type="entry name" value="GroES-like_sf"/>
</dbReference>
<dbReference type="InterPro" id="IPR013968">
    <property type="entry name" value="PKS_KR"/>
</dbReference>
<dbReference type="InterPro" id="IPR032821">
    <property type="entry name" value="PKS_assoc"/>
</dbReference>
<evidence type="ECO:0000313" key="12">
    <source>
        <dbReference type="Proteomes" id="UP001230504"/>
    </source>
</evidence>
<dbReference type="SMART" id="SM00822">
    <property type="entry name" value="PKS_KR"/>
    <property type="match status" value="1"/>
</dbReference>
<dbReference type="InterPro" id="IPR049900">
    <property type="entry name" value="PKS_mFAS_DH"/>
</dbReference>
<dbReference type="SMART" id="SM00827">
    <property type="entry name" value="PKS_AT"/>
    <property type="match status" value="1"/>
</dbReference>
<dbReference type="Gene3D" id="3.30.70.3290">
    <property type="match status" value="1"/>
</dbReference>
<comment type="caution">
    <text evidence="11">The sequence shown here is derived from an EMBL/GenBank/DDBJ whole genome shotgun (WGS) entry which is preliminary data.</text>
</comment>
<dbReference type="SUPFAM" id="SSF52151">
    <property type="entry name" value="FabD/lysophospholipase-like"/>
    <property type="match status" value="1"/>
</dbReference>
<dbReference type="Pfam" id="PF08659">
    <property type="entry name" value="KR"/>
    <property type="match status" value="1"/>
</dbReference>
<feature type="region of interest" description="N-terminal hotdog fold" evidence="7">
    <location>
        <begin position="948"/>
        <end position="1091"/>
    </location>
</feature>
<evidence type="ECO:0000313" key="11">
    <source>
        <dbReference type="EMBL" id="KAK1580580.1"/>
    </source>
</evidence>
<dbReference type="InterPro" id="IPR014030">
    <property type="entry name" value="Ketoacyl_synth_N"/>
</dbReference>
<feature type="domain" description="Ketosynthase family 3 (KS3)" evidence="9">
    <location>
        <begin position="9"/>
        <end position="434"/>
    </location>
</feature>
<dbReference type="InterPro" id="IPR016035">
    <property type="entry name" value="Acyl_Trfase/lysoPLipase"/>
</dbReference>
<dbReference type="PANTHER" id="PTHR43775">
    <property type="entry name" value="FATTY ACID SYNTHASE"/>
    <property type="match status" value="1"/>
</dbReference>
<evidence type="ECO:0000256" key="5">
    <source>
        <dbReference type="ARBA" id="ARBA00023002"/>
    </source>
</evidence>
<dbReference type="GeneID" id="85448178"/>
<evidence type="ECO:0000256" key="2">
    <source>
        <dbReference type="ARBA" id="ARBA00022553"/>
    </source>
</evidence>
<keyword evidence="4" id="KW-0808">Transferase</keyword>
<dbReference type="GO" id="GO:0008168">
    <property type="term" value="F:methyltransferase activity"/>
    <property type="evidence" value="ECO:0007669"/>
    <property type="project" value="UniProtKB-KW"/>
</dbReference>
<keyword evidence="12" id="KW-1185">Reference proteome</keyword>
<dbReference type="Pfam" id="PF00698">
    <property type="entry name" value="Acyl_transf_1"/>
    <property type="match status" value="1"/>
</dbReference>
<dbReference type="InterPro" id="IPR056501">
    <property type="entry name" value="NAD-bd_HRPKS_sdrA"/>
</dbReference>
<keyword evidence="5" id="KW-0560">Oxidoreductase</keyword>
<dbReference type="InterPro" id="IPR006162">
    <property type="entry name" value="Ppantetheine_attach_site"/>
</dbReference>
<feature type="active site" description="Proton acceptor; for dehydratase activity" evidence="7">
    <location>
        <position position="980"/>
    </location>
</feature>
<accession>A0AAD8V0T1</accession>
<keyword evidence="3" id="KW-0489">Methyltransferase</keyword>
<dbReference type="Pfam" id="PF14765">
    <property type="entry name" value="PS-DH"/>
    <property type="match status" value="1"/>
</dbReference>
<evidence type="ECO:0000259" key="10">
    <source>
        <dbReference type="PROSITE" id="PS52019"/>
    </source>
</evidence>
<sequence length="2454" mass="267492">MGRNFVADGRSMAIIGLSCRFPGDANSPTAFWELLCKGQSAYSTVPKDRFNISAFHSGPREGLNKSRTEGGHFLSDDIRRWDANFFGITADEASAMDPQQRLMMEVAYEAFENAGVTPAQLDGSDTGVWMGVNSNDWRETLFRDPEAAPLHTWTGTGPEYISGRVSWFFNLRGPSMTVNTACSSSLVALHEARNAILAGDCKMAIVGGANLIFNPEYFLYYSNQMFLSPDGKCKSFDAAGDGFGRGEGLGAVVLKPLADAVRDGDAIRAVLKGSGVGQDGWTTGITLPNAEAQADLIRRVYAEAGLPTSQTGFVEAHGTGTKVGDPAELEAISKALGTTTGKQHLLVGSVKTNIGHLEAAAGIAGLIKAVLMLEKAQIPPTIGIKHLNPRIKWDEWKMTVPEELIPWPSIQGPRRIGLSSFGASGTITHAIVEDGEEYSRPQDGVCDKQSRSHTPAGLQLIVLSAGDKEGIMRQATSVAKYLRESRAATRTSHKEGAEYLRRLAFTLGARRAHLAHRCYTVVPDIKELCNRLAPRQPREDAGTPPQLVTRRAAVSDAADSKLRIGMIFTGQGAQWARMGLELLKYDTFRHSIERADVFLRQSLGCKWSVHNELGASAEHSNMNKAEYSQPLCTVLQVALVDLLASWNITPAAVTGHSSGEIGAAYALGVLSEEDAWTAAYWRGNLDSRSKQPKGAMLAAGMSQDDARALVARVPRSDGVVVVGCVNSPSSVTLSGDEKAIETAGRLLTEAGIFNRKLKVDAAYHSPHQARVSDEYFMRIRHIKPRPAKPGRIMFSSVTGKAVASHLDLGPANWVRNLVSPVLFAQSVEAMLRSEEAGIDVLLEVGPHAALAAPCQGTMSSCGVTLDYLSVLTRGEDAVATSLAAAGDLWARGAGVDVSSVNSPEQPGAPDTRPQLLTDLPPYQWNHARSYWTESRLGSEYRNRQHPHYRFLGAPLPTLVAGEYMWRALIRPDEEHWLRDHKIQGTVVYPAVGYIAMAVEAARQLATKDGQDGVRKVRAFRLREVEFLAATQPGEHEPIEMTICARHATQDRPDAAAGATQGWYHFTISTCTDGQAVRKTCAGFITIEREPSPESFEAYELAKMNCDIKNRFLEAQEACRQSKKPETLYEELARIGLEFGPAFRNMSSIWMGESQSYCTVDVVNPSSERDGWSGSEGEEAERPFIIHPATFDPITQTIAPAMGFLSRTPVPTAIDELLISVDIPYKVGERLHVFSSVVPRANHDLLSDIYALDESLDRPVLSLRGFKAAQLAPRDCSSSLEDAHNMCGRIEWRPALDVLIRSPDHLKEYLLHAAAGSASMTERVQREFINLIFHNLPESSILEVGPEASGSGDVGFSSTILQGLQEDISAPWHHILDHTLAVWRDTFQVISPEKETQPPPSLDDVQFDVVFVQWCMPTDQADAVVREAVQKTKQSHSLGLTCFRGPSGELEAAMSKIGFKPFLSMKDPESDDSFVVIRALPETDCKDGINARKSSNEQDSQNTIIIQAAEPSELEEAVAIGLSKELQQRDVNFTAIKWDELDREPGLLNKAHIICLVEVSTTMIADLDERAFATFKSLVTEANKILWVTYQGRVNDGDMQIGAAVNGLARSLKNEDARVKFRVAHFDHLSSPQSEAMAGMIRRLAFSDTRDEEFNIRKLNDDDDGLLVAYCSRVIHDMELSNYVEEKQRSHIDFVRLDSVGKPSATVASQNNTGASSSKSVIKLDIAERGQLDTLHFVQHDGELALDLPEDEVEVRVHASGLNFKDIMIAMGRVVGTMEGAEGSGVIERVGKSVTTLNVQDRVVCLAIGMHASVVRIKAAACRRIPDTMSFVEAASLPVVHCTAYNAFVRIARLETDEIQDIRKTVLIHAAAGGLGQVAIQYAQHFNMEIFVTVGSDIKRELVKKLYGIPEDHILCSRDTSFAMAVKRMTNQRGVDLVLNSLSGEMLRETWQCLAPGGTFIEVGKAVLDSLRPPAGNEIGATYTVFDLEHIVRGDSRLTGRLLDGALDYVRRGITKPVSPCRQLPISDVHEAFRLMQTGRHTGKLLFSWTGDFTVPVRRPNILSVVASSPASRLRSDATYVLVGGLGGIGRSLARMLVEMGARNLCFISRSGLRPKPASALAAELEAIGVKVKAYECDAAEAAQAEEALSRCRAEMPPIRGVLQCAMVLRDCTFANMDFTQWTEAVRPKIQASWNIHSLLATSKIDFFVMLASFAGYFGNAGQSNYGAGCAFQDALANHRRSNGLPAVSLDLGIINDVGVLAETGMTDNLRDWAPSFGISERKLQNLVRVAIQDQLAGTGVVAAQIPTGFASLRAANAAGIPRPSYLDDPRFAILASEGRLAAPCSTEGGQKQQAAPSFRQRLDAAKAAKSAAEVRAVVSEMLTQKVAQCLKVTEDEVDQGKSLPSYGINSLVAIEIRNWFFREINAEVTIFNLIAPVSLSKLVENIANGLLPEN</sequence>
<dbReference type="GO" id="GO:0006633">
    <property type="term" value="P:fatty acid biosynthetic process"/>
    <property type="evidence" value="ECO:0007669"/>
    <property type="project" value="InterPro"/>
</dbReference>
<feature type="region of interest" description="C-terminal hotdog fold" evidence="7">
    <location>
        <begin position="1119"/>
        <end position="1276"/>
    </location>
</feature>
<dbReference type="InterPro" id="IPR042104">
    <property type="entry name" value="PKS_dehydratase_sf"/>
</dbReference>
<dbReference type="Pfam" id="PF08240">
    <property type="entry name" value="ADH_N"/>
    <property type="match status" value="1"/>
</dbReference>
<dbReference type="InterPro" id="IPR049551">
    <property type="entry name" value="PKS_DH_C"/>
</dbReference>
<dbReference type="SUPFAM" id="SSF51735">
    <property type="entry name" value="NAD(P)-binding Rossmann-fold domains"/>
    <property type="match status" value="2"/>
</dbReference>
<dbReference type="GO" id="GO:0032259">
    <property type="term" value="P:methylation"/>
    <property type="evidence" value="ECO:0007669"/>
    <property type="project" value="UniProtKB-KW"/>
</dbReference>
<dbReference type="InterPro" id="IPR057326">
    <property type="entry name" value="KR_dom"/>
</dbReference>
<feature type="active site" description="Proton donor; for dehydratase activity" evidence="7">
    <location>
        <position position="1191"/>
    </location>
</feature>
<dbReference type="InterPro" id="IPR016036">
    <property type="entry name" value="Malonyl_transacylase_ACP-bd"/>
</dbReference>
<dbReference type="InterPro" id="IPR016039">
    <property type="entry name" value="Thiolase-like"/>
</dbReference>
<dbReference type="InterPro" id="IPR036736">
    <property type="entry name" value="ACP-like_sf"/>
</dbReference>
<dbReference type="Gene3D" id="3.40.47.10">
    <property type="match status" value="1"/>
</dbReference>
<dbReference type="SUPFAM" id="SSF47336">
    <property type="entry name" value="ACP-like"/>
    <property type="match status" value="1"/>
</dbReference>
<dbReference type="Proteomes" id="UP001230504">
    <property type="component" value="Unassembled WGS sequence"/>
</dbReference>
<dbReference type="SMART" id="SM00825">
    <property type="entry name" value="PKS_KS"/>
    <property type="match status" value="1"/>
</dbReference>
<keyword evidence="1" id="KW-0596">Phosphopantetheine</keyword>
<dbReference type="Pfam" id="PF21089">
    <property type="entry name" value="PKS_DH_N"/>
    <property type="match status" value="1"/>
</dbReference>
<proteinExistence type="predicted"/>
<dbReference type="CDD" id="cd05195">
    <property type="entry name" value="enoyl_red"/>
    <property type="match status" value="1"/>
</dbReference>
<protein>
    <submittedName>
        <fullName evidence="11">Fatty acid synthase S-acetyltransferase</fullName>
    </submittedName>
</protein>
<evidence type="ECO:0000256" key="4">
    <source>
        <dbReference type="ARBA" id="ARBA00022679"/>
    </source>
</evidence>
<keyword evidence="6" id="KW-0511">Multifunctional enzyme</keyword>
<dbReference type="InterPro" id="IPR013154">
    <property type="entry name" value="ADH-like_N"/>
</dbReference>
<dbReference type="GO" id="GO:0004315">
    <property type="term" value="F:3-oxoacyl-[acyl-carrier-protein] synthase activity"/>
    <property type="evidence" value="ECO:0007669"/>
    <property type="project" value="InterPro"/>
</dbReference>
<dbReference type="FunFam" id="3.40.47.10:FF:000019">
    <property type="entry name" value="Polyketide synthase type I"/>
    <property type="match status" value="1"/>
</dbReference>